<evidence type="ECO:0000313" key="1">
    <source>
        <dbReference type="EMBL" id="CAF1636230.1"/>
    </source>
</evidence>
<proteinExistence type="predicted"/>
<dbReference type="Proteomes" id="UP000682733">
    <property type="component" value="Unassembled WGS sequence"/>
</dbReference>
<organism evidence="2 3">
    <name type="scientific">Didymodactylos carnosus</name>
    <dbReference type="NCBI Taxonomy" id="1234261"/>
    <lineage>
        <taxon>Eukaryota</taxon>
        <taxon>Metazoa</taxon>
        <taxon>Spiralia</taxon>
        <taxon>Gnathifera</taxon>
        <taxon>Rotifera</taxon>
        <taxon>Eurotatoria</taxon>
        <taxon>Bdelloidea</taxon>
        <taxon>Philodinida</taxon>
        <taxon>Philodinidae</taxon>
        <taxon>Didymodactylos</taxon>
    </lineage>
</organism>
<protein>
    <submittedName>
        <fullName evidence="2">Uncharacterized protein</fullName>
    </submittedName>
</protein>
<name>A0A8S2WXG1_9BILA</name>
<dbReference type="EMBL" id="CAJOBA010086950">
    <property type="protein sequence ID" value="CAF4467642.1"/>
    <property type="molecule type" value="Genomic_DNA"/>
</dbReference>
<dbReference type="Proteomes" id="UP000677228">
    <property type="component" value="Unassembled WGS sequence"/>
</dbReference>
<reference evidence="2" key="1">
    <citation type="submission" date="2021-02" db="EMBL/GenBank/DDBJ databases">
        <authorList>
            <person name="Nowell W R."/>
        </authorList>
    </citation>
    <scope>NUCLEOTIDE SEQUENCE</scope>
</reference>
<feature type="non-terminal residue" evidence="2">
    <location>
        <position position="1"/>
    </location>
</feature>
<evidence type="ECO:0000313" key="3">
    <source>
        <dbReference type="Proteomes" id="UP000682733"/>
    </source>
</evidence>
<accession>A0A8S2WXG1</accession>
<dbReference type="AlphaFoldDB" id="A0A8S2WXG1"/>
<gene>
    <name evidence="1" type="ORF">OVA965_LOCUS44019</name>
    <name evidence="2" type="ORF">TMI583_LOCUS46543</name>
</gene>
<evidence type="ECO:0000313" key="2">
    <source>
        <dbReference type="EMBL" id="CAF4467642.1"/>
    </source>
</evidence>
<dbReference type="EMBL" id="CAJNOK010060705">
    <property type="protein sequence ID" value="CAF1636230.1"/>
    <property type="molecule type" value="Genomic_DNA"/>
</dbReference>
<sequence length="154" mass="18391">SCISSLENDDERILFIDRLLQKYTSYPLLLTHLLDHLLDSDELNRYISSSWDTYLQYILLTYLSETIVYKVVHKYIQQDKTRKETIANMLKEQMNTNNETGLQAKKANTLSLLWKLLPETDYLNETIEYYCQILSNAENYFENKDINREQENEM</sequence>
<comment type="caution">
    <text evidence="2">The sequence shown here is derived from an EMBL/GenBank/DDBJ whole genome shotgun (WGS) entry which is preliminary data.</text>
</comment>